<dbReference type="RefSeq" id="WP_002695741.1">
    <property type="nucleotide sequence ID" value="NZ_AAWS01000008.1"/>
</dbReference>
<evidence type="ECO:0000256" key="4">
    <source>
        <dbReference type="SAM" id="Coils"/>
    </source>
</evidence>
<comment type="caution">
    <text evidence="7">The sequence shown here is derived from an EMBL/GenBank/DDBJ whole genome shotgun (WGS) entry which is preliminary data.</text>
</comment>
<feature type="region of interest" description="Disordered" evidence="5">
    <location>
        <begin position="297"/>
        <end position="333"/>
    </location>
</feature>
<evidence type="ECO:0000313" key="8">
    <source>
        <dbReference type="Proteomes" id="UP000004095"/>
    </source>
</evidence>
<dbReference type="PANTHER" id="PTHR19848">
    <property type="entry name" value="WD40 REPEAT PROTEIN"/>
    <property type="match status" value="1"/>
</dbReference>
<dbReference type="InterPro" id="IPR019775">
    <property type="entry name" value="WD40_repeat_CS"/>
</dbReference>
<dbReference type="PANTHER" id="PTHR19848:SF8">
    <property type="entry name" value="F-BOX AND WD REPEAT DOMAIN CONTAINING 7"/>
    <property type="match status" value="1"/>
</dbReference>
<dbReference type="PROSITE" id="PS50082">
    <property type="entry name" value="WD_REPEATS_2"/>
    <property type="match status" value="2"/>
</dbReference>
<dbReference type="AlphaFoldDB" id="A1ZHX5"/>
<protein>
    <submittedName>
        <fullName evidence="7">Uncharacterized protein</fullName>
    </submittedName>
</protein>
<feature type="repeat" description="WD" evidence="3">
    <location>
        <begin position="688"/>
        <end position="720"/>
    </location>
</feature>
<evidence type="ECO:0000256" key="2">
    <source>
        <dbReference type="ARBA" id="ARBA00022737"/>
    </source>
</evidence>
<keyword evidence="1 3" id="KW-0853">WD repeat</keyword>
<keyword evidence="8" id="KW-1185">Reference proteome</keyword>
<organism evidence="7 8">
    <name type="scientific">Microscilla marina ATCC 23134</name>
    <dbReference type="NCBI Taxonomy" id="313606"/>
    <lineage>
        <taxon>Bacteria</taxon>
        <taxon>Pseudomonadati</taxon>
        <taxon>Bacteroidota</taxon>
        <taxon>Cytophagia</taxon>
        <taxon>Cytophagales</taxon>
        <taxon>Microscillaceae</taxon>
        <taxon>Microscilla</taxon>
    </lineage>
</organism>
<keyword evidence="2" id="KW-0677">Repeat</keyword>
<dbReference type="Pfam" id="PF00400">
    <property type="entry name" value="WD40"/>
    <property type="match status" value="3"/>
</dbReference>
<accession>A1ZHX5</accession>
<feature type="repeat" description="WD" evidence="3">
    <location>
        <begin position="606"/>
        <end position="640"/>
    </location>
</feature>
<feature type="compositionally biased region" description="Low complexity" evidence="5">
    <location>
        <begin position="300"/>
        <end position="309"/>
    </location>
</feature>
<dbReference type="SMART" id="SM00320">
    <property type="entry name" value="WD40"/>
    <property type="match status" value="5"/>
</dbReference>
<evidence type="ECO:0000256" key="1">
    <source>
        <dbReference type="ARBA" id="ARBA00022574"/>
    </source>
</evidence>
<name>A1ZHX5_MICM2</name>
<dbReference type="InterPro" id="IPR015943">
    <property type="entry name" value="WD40/YVTN_repeat-like_dom_sf"/>
</dbReference>
<evidence type="ECO:0000256" key="5">
    <source>
        <dbReference type="SAM" id="MobiDB-lite"/>
    </source>
</evidence>
<keyword evidence="6" id="KW-0472">Membrane</keyword>
<evidence type="ECO:0000313" key="7">
    <source>
        <dbReference type="EMBL" id="EAY30132.1"/>
    </source>
</evidence>
<dbReference type="eggNOG" id="COG2319">
    <property type="taxonomic scope" value="Bacteria"/>
</dbReference>
<proteinExistence type="predicted"/>
<evidence type="ECO:0000256" key="6">
    <source>
        <dbReference type="SAM" id="Phobius"/>
    </source>
</evidence>
<dbReference type="InterPro" id="IPR011047">
    <property type="entry name" value="Quinoprotein_ADH-like_sf"/>
</dbReference>
<gene>
    <name evidence="7" type="ORF">M23134_05465</name>
</gene>
<reference evidence="7 8" key="1">
    <citation type="submission" date="2007-01" db="EMBL/GenBank/DDBJ databases">
        <authorList>
            <person name="Haygood M."/>
            <person name="Podell S."/>
            <person name="Anderson C."/>
            <person name="Hopkinson B."/>
            <person name="Roe K."/>
            <person name="Barbeau K."/>
            <person name="Gaasterland T."/>
            <person name="Ferriera S."/>
            <person name="Johnson J."/>
            <person name="Kravitz S."/>
            <person name="Beeson K."/>
            <person name="Sutton G."/>
            <person name="Rogers Y.-H."/>
            <person name="Friedman R."/>
            <person name="Frazier M."/>
            <person name="Venter J.C."/>
        </authorList>
    </citation>
    <scope>NUCLEOTIDE SEQUENCE [LARGE SCALE GENOMIC DNA]</scope>
    <source>
        <strain evidence="7 8">ATCC 23134</strain>
    </source>
</reference>
<dbReference type="Gene3D" id="2.130.10.10">
    <property type="entry name" value="YVTN repeat-like/Quinoprotein amine dehydrogenase"/>
    <property type="match status" value="2"/>
</dbReference>
<dbReference type="OrthoDB" id="1492850at2"/>
<dbReference type="PROSITE" id="PS50294">
    <property type="entry name" value="WD_REPEATS_REGION"/>
    <property type="match status" value="2"/>
</dbReference>
<dbReference type="InterPro" id="IPR001680">
    <property type="entry name" value="WD40_rpt"/>
</dbReference>
<dbReference type="PROSITE" id="PS00678">
    <property type="entry name" value="WD_REPEATS_1"/>
    <property type="match status" value="1"/>
</dbReference>
<feature type="transmembrane region" description="Helical" evidence="6">
    <location>
        <begin position="83"/>
        <end position="102"/>
    </location>
</feature>
<keyword evidence="6" id="KW-1133">Transmembrane helix</keyword>
<dbReference type="Proteomes" id="UP000004095">
    <property type="component" value="Unassembled WGS sequence"/>
</dbReference>
<keyword evidence="6" id="KW-0812">Transmembrane</keyword>
<dbReference type="EMBL" id="AAWS01000008">
    <property type="protein sequence ID" value="EAY30132.1"/>
    <property type="molecule type" value="Genomic_DNA"/>
</dbReference>
<feature type="compositionally biased region" description="Basic and acidic residues" evidence="5">
    <location>
        <begin position="312"/>
        <end position="322"/>
    </location>
</feature>
<dbReference type="SUPFAM" id="SSF50998">
    <property type="entry name" value="Quinoprotein alcohol dehydrogenase-like"/>
    <property type="match status" value="1"/>
</dbReference>
<evidence type="ECO:0000256" key="3">
    <source>
        <dbReference type="PROSITE-ProRule" id="PRU00221"/>
    </source>
</evidence>
<feature type="coiled-coil region" evidence="4">
    <location>
        <begin position="808"/>
        <end position="845"/>
    </location>
</feature>
<keyword evidence="4" id="KW-0175">Coiled coil</keyword>
<sequence length="977" mass="111494">MKNQEQKTEGHLNDSGISLYVEAKMLDKTNTLPKAMRAHVAACASCQMRVADFHQFMKDEQISPANPTSYSDKKMRLLTFNKYTLGRIAAVVLLLVAVYFMLFDATGKLQNAASDYSLSSFKSSITSPFDNKRIDVGYTKWEMNTGEAKVFKLKNGSNIRVPADAFVNKLGEPVKGKVEIKYREFHNAADIIASGLPMHYDSAGVRHHFESGGMFELRGSQNGRPVFIADNKNVEVNLISYNPDKRFNHYFLDEGVPRPQRRVAQAQILPSLSVFQQTPAPNWQLIGAGVTASITNDSTQQNAASQAQAFDKQNDKSDEPRGKTGLRKGPVKPSLAKEATVQKKVSPDYFELKYALDFEPELRTFVPVKWAHADNLLKNDPKYISNKWVLNEPWHKVTLHKLPFGFKTLAVGEATDIKYSADGQRMLAYDQLGKASLYTSEGQLIRQFDQTIATQMSKSGKHILTTQRRAVKLWSSKGELLTALPTKNDLNMAVISDNDQHILTTNAEEQSVLWTLQGKLVRKFHDYFKFASFSPNGEYIATISDRDYSLKIWTSRGKFLHQLKGEYNTAYFSADNRHLLTSSPRNGAQLWFYEKSYHNTMLMNVLKHKEAAVKMATFSHDGQRVLTASNDGTAKVWNVNGQLMKILKVSKTWVNSAIFSADDQMILTADDYGTAKLWSKEGKLLHTLRGHSQGLNGAVFSPDQQKIVTFSKDQTMKIWNRNKPLKETYALDLSNIGPHYEEMYKLQMNRYLMMKRYSSDVMEKKKIKRPIRNQLRKFFTIVKMYRPALAPNTMVANTKVENKLEAFKKMYNQELAAVEKEREKQEEARRKIEEKDRQLAKREAQLFHKFKVSNFGYYNVDRILKMTGRDVVICQADVTLNKTDGIYSRLYLVTGDKGTGVVKFDANSLNLFWFQPKHNNQLVVVLPNNKVALFSPQEFKKIDLERLRRDKYYIFNLTKVHQVGSVNQLAKLLNVPT</sequence>